<evidence type="ECO:0000259" key="4">
    <source>
        <dbReference type="Pfam" id="PF12804"/>
    </source>
</evidence>
<accession>A0ABW4ENZ5</accession>
<evidence type="ECO:0000256" key="3">
    <source>
        <dbReference type="ARBA" id="ARBA00022842"/>
    </source>
</evidence>
<dbReference type="InterPro" id="IPR050065">
    <property type="entry name" value="GlmU-like"/>
</dbReference>
<dbReference type="PANTHER" id="PTHR43584">
    <property type="entry name" value="NUCLEOTIDYL TRANSFERASE"/>
    <property type="match status" value="1"/>
</dbReference>
<proteinExistence type="predicted"/>
<keyword evidence="6" id="KW-1185">Reference proteome</keyword>
<evidence type="ECO:0000256" key="2">
    <source>
        <dbReference type="ARBA" id="ARBA00022695"/>
    </source>
</evidence>
<dbReference type="Pfam" id="PF12804">
    <property type="entry name" value="NTP_transf_3"/>
    <property type="match status" value="1"/>
</dbReference>
<dbReference type="PANTHER" id="PTHR43584:SF8">
    <property type="entry name" value="N-ACETYLMURAMATE ALPHA-1-PHOSPHATE URIDYLYLTRANSFERASE"/>
    <property type="match status" value="1"/>
</dbReference>
<gene>
    <name evidence="5" type="ORF">ACFTOW_19535</name>
</gene>
<evidence type="ECO:0000313" key="5">
    <source>
        <dbReference type="EMBL" id="MFD1511583.1"/>
    </source>
</evidence>
<dbReference type="Proteomes" id="UP001597186">
    <property type="component" value="Unassembled WGS sequence"/>
</dbReference>
<organism evidence="5 6">
    <name type="scientific">Lacimonas salitolerans</name>
    <dbReference type="NCBI Taxonomy" id="1323750"/>
    <lineage>
        <taxon>Bacteria</taxon>
        <taxon>Pseudomonadati</taxon>
        <taxon>Pseudomonadota</taxon>
        <taxon>Alphaproteobacteria</taxon>
        <taxon>Rhodobacterales</taxon>
        <taxon>Paracoccaceae</taxon>
        <taxon>Lacimonas</taxon>
    </lineage>
</organism>
<keyword evidence="2" id="KW-0548">Nucleotidyltransferase</keyword>
<dbReference type="CDD" id="cd06422">
    <property type="entry name" value="NTP_transferase_like_1"/>
    <property type="match status" value="1"/>
</dbReference>
<evidence type="ECO:0000256" key="1">
    <source>
        <dbReference type="ARBA" id="ARBA00022679"/>
    </source>
</evidence>
<feature type="domain" description="MobA-like NTP transferase" evidence="4">
    <location>
        <begin position="10"/>
        <end position="135"/>
    </location>
</feature>
<dbReference type="InterPro" id="IPR029044">
    <property type="entry name" value="Nucleotide-diphossugar_trans"/>
</dbReference>
<dbReference type="Gene3D" id="3.90.550.10">
    <property type="entry name" value="Spore Coat Polysaccharide Biosynthesis Protein SpsA, Chain A"/>
    <property type="match status" value="1"/>
</dbReference>
<sequence>MRNDPEAVMLFAAGFGTRMGVLTRDRPKPLIPVAGRALLDHALDLVADTGLRPVVNTHYLGDQIADHLAGRDVAISHEYPDILETGGGLRQALPLLGNGPVFTLNTDAVWDGPNPLTLLRDAWDGARMDALLVTVPAQNAVGHAGTGDFLADAQGRLTRGPGQIYAGTQIIRTELLADIPDRAFSLNLLWDRMLAAGRVHGLSYPGRWCDVGHPEGIALAEAMIGGRDV</sequence>
<dbReference type="InterPro" id="IPR025877">
    <property type="entry name" value="MobA-like_NTP_Trfase"/>
</dbReference>
<keyword evidence="3" id="KW-0460">Magnesium</keyword>
<protein>
    <submittedName>
        <fullName evidence="5">Nucleotidyltransferase family protein</fullName>
    </submittedName>
</protein>
<comment type="caution">
    <text evidence="5">The sequence shown here is derived from an EMBL/GenBank/DDBJ whole genome shotgun (WGS) entry which is preliminary data.</text>
</comment>
<dbReference type="SUPFAM" id="SSF53448">
    <property type="entry name" value="Nucleotide-diphospho-sugar transferases"/>
    <property type="match status" value="1"/>
</dbReference>
<reference evidence="6" key="1">
    <citation type="journal article" date="2019" name="Int. J. Syst. Evol. Microbiol.">
        <title>The Global Catalogue of Microorganisms (GCM) 10K type strain sequencing project: providing services to taxonomists for standard genome sequencing and annotation.</title>
        <authorList>
            <consortium name="The Broad Institute Genomics Platform"/>
            <consortium name="The Broad Institute Genome Sequencing Center for Infectious Disease"/>
            <person name="Wu L."/>
            <person name="Ma J."/>
        </authorList>
    </citation>
    <scope>NUCLEOTIDE SEQUENCE [LARGE SCALE GENOMIC DNA]</scope>
    <source>
        <strain evidence="6">CGMCC 1.12477</strain>
    </source>
</reference>
<dbReference type="EMBL" id="JBHUDD010000160">
    <property type="protein sequence ID" value="MFD1511583.1"/>
    <property type="molecule type" value="Genomic_DNA"/>
</dbReference>
<name>A0ABW4ENZ5_9RHOB</name>
<keyword evidence="1" id="KW-0808">Transferase</keyword>
<dbReference type="RefSeq" id="WP_379918924.1">
    <property type="nucleotide sequence ID" value="NZ_JBHUDD010000160.1"/>
</dbReference>
<evidence type="ECO:0000313" key="6">
    <source>
        <dbReference type="Proteomes" id="UP001597186"/>
    </source>
</evidence>